<gene>
    <name evidence="1" type="ORF">LTR16_010970</name>
</gene>
<evidence type="ECO:0000313" key="1">
    <source>
        <dbReference type="EMBL" id="KAK5049253.1"/>
    </source>
</evidence>
<accession>A0ABR0IVA1</accession>
<evidence type="ECO:0008006" key="3">
    <source>
        <dbReference type="Google" id="ProtNLM"/>
    </source>
</evidence>
<dbReference type="EMBL" id="JAVRRA010027896">
    <property type="protein sequence ID" value="KAK5049253.1"/>
    <property type="molecule type" value="Genomic_DNA"/>
</dbReference>
<feature type="non-terminal residue" evidence="1">
    <location>
        <position position="64"/>
    </location>
</feature>
<organism evidence="1 2">
    <name type="scientific">Cryomyces antarcticus</name>
    <dbReference type="NCBI Taxonomy" id="329879"/>
    <lineage>
        <taxon>Eukaryota</taxon>
        <taxon>Fungi</taxon>
        <taxon>Dikarya</taxon>
        <taxon>Ascomycota</taxon>
        <taxon>Pezizomycotina</taxon>
        <taxon>Dothideomycetes</taxon>
        <taxon>Dothideomycetes incertae sedis</taxon>
        <taxon>Cryomyces</taxon>
    </lineage>
</organism>
<evidence type="ECO:0000313" key="2">
    <source>
        <dbReference type="Proteomes" id="UP001357485"/>
    </source>
</evidence>
<dbReference type="Proteomes" id="UP001357485">
    <property type="component" value="Unassembled WGS sequence"/>
</dbReference>
<protein>
    <recommendedName>
        <fullName evidence="3">Carboxylesterase type B domain-containing protein</fullName>
    </recommendedName>
</protein>
<keyword evidence="2" id="KW-1185">Reference proteome</keyword>
<proteinExistence type="predicted"/>
<name>A0ABR0IVA1_9PEZI</name>
<sequence length="64" mass="6792">MALGQGAGGRPGVQELMGRSILPIFGLDNESATYPFVDLWGLPHGSMSRTEELCKAIPSDAECL</sequence>
<comment type="caution">
    <text evidence="1">The sequence shown here is derived from an EMBL/GenBank/DDBJ whole genome shotgun (WGS) entry which is preliminary data.</text>
</comment>
<reference evidence="1 2" key="1">
    <citation type="submission" date="2023-08" db="EMBL/GenBank/DDBJ databases">
        <title>Black Yeasts Isolated from many extreme environments.</title>
        <authorList>
            <person name="Coleine C."/>
            <person name="Stajich J.E."/>
            <person name="Selbmann L."/>
        </authorList>
    </citation>
    <scope>NUCLEOTIDE SEQUENCE [LARGE SCALE GENOMIC DNA]</scope>
    <source>
        <strain evidence="1 2">CCFEE 536</strain>
    </source>
</reference>